<dbReference type="AlphaFoldDB" id="A0A6J4H5B9"/>
<evidence type="ECO:0000256" key="6">
    <source>
        <dbReference type="ARBA" id="ARBA00007389"/>
    </source>
</evidence>
<protein>
    <recommendedName>
        <fullName evidence="7">mannonate dehydratase</fullName>
        <ecNumber evidence="7">4.2.1.8</ecNumber>
    </recommendedName>
</protein>
<comment type="cofactor">
    <cofactor evidence="3">
        <name>Fe(2+)</name>
        <dbReference type="ChEBI" id="CHEBI:29033"/>
    </cofactor>
</comment>
<dbReference type="PANTHER" id="PTHR30387:SF2">
    <property type="entry name" value="MANNONATE DEHYDRATASE"/>
    <property type="match status" value="1"/>
</dbReference>
<dbReference type="SUPFAM" id="SSF51658">
    <property type="entry name" value="Xylose isomerase-like"/>
    <property type="match status" value="1"/>
</dbReference>
<evidence type="ECO:0000256" key="5">
    <source>
        <dbReference type="ARBA" id="ARBA00004892"/>
    </source>
</evidence>
<dbReference type="Gene3D" id="3.20.20.150">
    <property type="entry name" value="Divalent-metal-dependent TIM barrel enzymes"/>
    <property type="match status" value="1"/>
</dbReference>
<dbReference type="EC" id="4.2.1.8" evidence="7"/>
<proteinExistence type="inferred from homology"/>
<name>A0A6J4H5B9_9CHLR</name>
<accession>A0A6J4H5B9</accession>
<evidence type="ECO:0000313" key="11">
    <source>
        <dbReference type="EMBL" id="CAA9213586.1"/>
    </source>
</evidence>
<sequence>MTQLQLMDQLSWTQVTDDRLRFFRAIGVDCLLLHLLPKMADGTDRTSDFIAMRERVAAHGLTLASLHLHRLPKDQIVFGEPGREAQLERWLTVLRAVGAAGIPIAGTTFLSVGHFRTAREEGRGGARYLVFDLDQARRDPASNLLPTTPLPERYGHDGMPTEELWENFAWFWRRVVPVAQEAGVKLALHPDDPPVHVPLGGGARIVSSLDDYQRIFDLAPAPANTMLFCQGCVQEMGVDVPDAIRQIGALDKIALVHFRTVRGTPQRFAEVFVDEGDVDMLHAMQTYRDVGFTGPYLMDHMPEMPAPFDQFHGKAYANGYVKALIQAVYGRNNA</sequence>
<evidence type="ECO:0000256" key="7">
    <source>
        <dbReference type="ARBA" id="ARBA00012927"/>
    </source>
</evidence>
<dbReference type="GO" id="GO:0008927">
    <property type="term" value="F:mannonate dehydratase activity"/>
    <property type="evidence" value="ECO:0007669"/>
    <property type="project" value="UniProtKB-EC"/>
</dbReference>
<dbReference type="EMBL" id="CADCTC010000007">
    <property type="protein sequence ID" value="CAA9213586.1"/>
    <property type="molecule type" value="Genomic_DNA"/>
</dbReference>
<comment type="pathway">
    <text evidence="5">Carbohydrate metabolism; pentose and glucuronate interconversion.</text>
</comment>
<reference evidence="11" key="1">
    <citation type="submission" date="2020-02" db="EMBL/GenBank/DDBJ databases">
        <authorList>
            <person name="Meier V. D."/>
        </authorList>
    </citation>
    <scope>NUCLEOTIDE SEQUENCE</scope>
    <source>
        <strain evidence="11">AVDCRST_MAG77</strain>
    </source>
</reference>
<evidence type="ECO:0000256" key="10">
    <source>
        <dbReference type="ARBA" id="ARBA00023239"/>
    </source>
</evidence>
<keyword evidence="9" id="KW-0464">Manganese</keyword>
<comment type="function">
    <text evidence="4">Catalyzes the dehydration of D-mannonate.</text>
</comment>
<dbReference type="Pfam" id="PF03786">
    <property type="entry name" value="UxuA"/>
    <property type="match status" value="1"/>
</dbReference>
<gene>
    <name evidence="11" type="ORF">AVDCRST_MAG77-80</name>
</gene>
<evidence type="ECO:0000256" key="9">
    <source>
        <dbReference type="ARBA" id="ARBA00023211"/>
    </source>
</evidence>
<evidence type="ECO:0000256" key="3">
    <source>
        <dbReference type="ARBA" id="ARBA00001954"/>
    </source>
</evidence>
<dbReference type="GO" id="GO:0042840">
    <property type="term" value="P:D-glucuronate catabolic process"/>
    <property type="evidence" value="ECO:0007669"/>
    <property type="project" value="TreeGrafter"/>
</dbReference>
<evidence type="ECO:0000256" key="1">
    <source>
        <dbReference type="ARBA" id="ARBA00001794"/>
    </source>
</evidence>
<dbReference type="UniPathway" id="UPA00246"/>
<organism evidence="11">
    <name type="scientific">uncultured Chloroflexota bacterium</name>
    <dbReference type="NCBI Taxonomy" id="166587"/>
    <lineage>
        <taxon>Bacteria</taxon>
        <taxon>Bacillati</taxon>
        <taxon>Chloroflexota</taxon>
        <taxon>environmental samples</taxon>
    </lineage>
</organism>
<keyword evidence="8" id="KW-0408">Iron</keyword>
<evidence type="ECO:0000256" key="8">
    <source>
        <dbReference type="ARBA" id="ARBA00023004"/>
    </source>
</evidence>
<dbReference type="GO" id="GO:0008198">
    <property type="term" value="F:ferrous iron binding"/>
    <property type="evidence" value="ECO:0007669"/>
    <property type="project" value="TreeGrafter"/>
</dbReference>
<comment type="catalytic activity">
    <reaction evidence="1">
        <text>D-mannonate = 2-dehydro-3-deoxy-D-gluconate + H2O</text>
        <dbReference type="Rhea" id="RHEA:20097"/>
        <dbReference type="ChEBI" id="CHEBI:15377"/>
        <dbReference type="ChEBI" id="CHEBI:17767"/>
        <dbReference type="ChEBI" id="CHEBI:57990"/>
        <dbReference type="EC" id="4.2.1.8"/>
    </reaction>
</comment>
<keyword evidence="10 11" id="KW-0456">Lyase</keyword>
<dbReference type="GO" id="GO:0030145">
    <property type="term" value="F:manganese ion binding"/>
    <property type="evidence" value="ECO:0007669"/>
    <property type="project" value="TreeGrafter"/>
</dbReference>
<dbReference type="PANTHER" id="PTHR30387">
    <property type="entry name" value="MANNONATE DEHYDRATASE"/>
    <property type="match status" value="1"/>
</dbReference>
<dbReference type="InterPro" id="IPR036237">
    <property type="entry name" value="Xyl_isomerase-like_sf"/>
</dbReference>
<dbReference type="InterPro" id="IPR004628">
    <property type="entry name" value="Man_deHydtase"/>
</dbReference>
<evidence type="ECO:0000256" key="4">
    <source>
        <dbReference type="ARBA" id="ARBA00002713"/>
    </source>
</evidence>
<comment type="cofactor">
    <cofactor evidence="2">
        <name>Mn(2+)</name>
        <dbReference type="ChEBI" id="CHEBI:29035"/>
    </cofactor>
</comment>
<comment type="similarity">
    <text evidence="6">Belongs to the mannonate dehydratase family.</text>
</comment>
<evidence type="ECO:0000256" key="2">
    <source>
        <dbReference type="ARBA" id="ARBA00001936"/>
    </source>
</evidence>